<gene>
    <name evidence="1" type="ORF">GWI33_007917</name>
</gene>
<dbReference type="OrthoDB" id="1060944at2759"/>
<dbReference type="AlphaFoldDB" id="A0A834IFG1"/>
<dbReference type="Proteomes" id="UP000625711">
    <property type="component" value="Unassembled WGS sequence"/>
</dbReference>
<evidence type="ECO:0000313" key="1">
    <source>
        <dbReference type="EMBL" id="KAF7278854.1"/>
    </source>
</evidence>
<name>A0A834IFG1_RHYFE</name>
<evidence type="ECO:0000313" key="2">
    <source>
        <dbReference type="Proteomes" id="UP000625711"/>
    </source>
</evidence>
<dbReference type="EMBL" id="JAACXV010000384">
    <property type="protein sequence ID" value="KAF7278854.1"/>
    <property type="molecule type" value="Genomic_DNA"/>
</dbReference>
<comment type="caution">
    <text evidence="1">The sequence shown here is derived from an EMBL/GenBank/DDBJ whole genome shotgun (WGS) entry which is preliminary data.</text>
</comment>
<keyword evidence="2" id="KW-1185">Reference proteome</keyword>
<organism evidence="1 2">
    <name type="scientific">Rhynchophorus ferrugineus</name>
    <name type="common">Red palm weevil</name>
    <name type="synonym">Curculio ferrugineus</name>
    <dbReference type="NCBI Taxonomy" id="354439"/>
    <lineage>
        <taxon>Eukaryota</taxon>
        <taxon>Metazoa</taxon>
        <taxon>Ecdysozoa</taxon>
        <taxon>Arthropoda</taxon>
        <taxon>Hexapoda</taxon>
        <taxon>Insecta</taxon>
        <taxon>Pterygota</taxon>
        <taxon>Neoptera</taxon>
        <taxon>Endopterygota</taxon>
        <taxon>Coleoptera</taxon>
        <taxon>Polyphaga</taxon>
        <taxon>Cucujiformia</taxon>
        <taxon>Curculionidae</taxon>
        <taxon>Dryophthorinae</taxon>
        <taxon>Rhynchophorus</taxon>
    </lineage>
</organism>
<protein>
    <submittedName>
        <fullName evidence="1">Uncharacterized protein</fullName>
    </submittedName>
</protein>
<accession>A0A834IFG1</accession>
<proteinExistence type="predicted"/>
<sequence>MRPPIQYDGQVAVEAEGEQPDPRMVAMMISTRLAGRAVIRVVGRCNEAQENQELGLEAWSLKSMLNRGFIETWT</sequence>
<reference evidence="1" key="1">
    <citation type="submission" date="2020-08" db="EMBL/GenBank/DDBJ databases">
        <title>Genome sequencing and assembly of the red palm weevil Rhynchophorus ferrugineus.</title>
        <authorList>
            <person name="Dias G.B."/>
            <person name="Bergman C.M."/>
            <person name="Manee M."/>
        </authorList>
    </citation>
    <scope>NUCLEOTIDE SEQUENCE</scope>
    <source>
        <strain evidence="1">AA-2017</strain>
        <tissue evidence="1">Whole larva</tissue>
    </source>
</reference>